<accession>A0A4D6HID6</accession>
<dbReference type="GeneID" id="39849193"/>
<organism evidence="1 2">
    <name type="scientific">Halapricum salinum</name>
    <dbReference type="NCBI Taxonomy" id="1457250"/>
    <lineage>
        <taxon>Archaea</taxon>
        <taxon>Methanobacteriati</taxon>
        <taxon>Methanobacteriota</taxon>
        <taxon>Stenosarchaea group</taxon>
        <taxon>Halobacteria</taxon>
        <taxon>Halobacteriales</taxon>
        <taxon>Haloarculaceae</taxon>
        <taxon>Halapricum</taxon>
    </lineage>
</organism>
<dbReference type="KEGG" id="hsn:DV733_14995"/>
<sequence>MNLLVAGAEQLDAGKTTFSTGLVHRTGAVGYKPRAGNDYWYSHSDVLSAADSGVLYGKDAKRLASATPSGVTPTDINAIHRLWSPKPGGVGSVLGQDGREFLLDRVGETYVRNATVDLPEHIRGAFPLEDAIDVSSLAAFNDVMETHHQPTQQSLREEIATQPLSVIESYSDVARPLQSLEHDAVAVVEPRRVRLFDGERYDKGCAVASGSSASDHGTLEERVEDVTELVDPVETLELPPVEDSARADPSQVAAAYERAYDAMVSIAGER</sequence>
<keyword evidence="2" id="KW-1185">Reference proteome</keyword>
<dbReference type="OrthoDB" id="39107at2157"/>
<dbReference type="AlphaFoldDB" id="A0A4D6HID6"/>
<gene>
    <name evidence="1" type="ORF">DV733_14995</name>
</gene>
<protein>
    <submittedName>
        <fullName evidence="1">ATPase</fullName>
    </submittedName>
</protein>
<proteinExistence type="predicted"/>
<evidence type="ECO:0000313" key="1">
    <source>
        <dbReference type="EMBL" id="QCC52457.1"/>
    </source>
</evidence>
<name>A0A4D6HID6_9EURY</name>
<dbReference type="Proteomes" id="UP000296706">
    <property type="component" value="Chromosome"/>
</dbReference>
<dbReference type="EMBL" id="CP031310">
    <property type="protein sequence ID" value="QCC52457.1"/>
    <property type="molecule type" value="Genomic_DNA"/>
</dbReference>
<dbReference type="STRING" id="1457250.GCA_000755225_01872"/>
<reference evidence="1 2" key="1">
    <citation type="journal article" date="2019" name="Nat. Commun.">
        <title>A new type of DNA phosphorothioation-based antiviral system in archaea.</title>
        <authorList>
            <person name="Xiong L."/>
            <person name="Liu S."/>
            <person name="Chen S."/>
            <person name="Xiao Y."/>
            <person name="Zhu B."/>
            <person name="Gao Y."/>
            <person name="Zhang Y."/>
            <person name="Chen B."/>
            <person name="Luo J."/>
            <person name="Deng Z."/>
            <person name="Chen X."/>
            <person name="Wang L."/>
            <person name="Chen S."/>
        </authorList>
    </citation>
    <scope>NUCLEOTIDE SEQUENCE [LARGE SCALE GENOMIC DNA]</scope>
    <source>
        <strain evidence="1 2">CBA1105</strain>
    </source>
</reference>
<dbReference type="RefSeq" id="WP_049992780.1">
    <property type="nucleotide sequence ID" value="NZ_CP031310.1"/>
</dbReference>
<evidence type="ECO:0000313" key="2">
    <source>
        <dbReference type="Proteomes" id="UP000296706"/>
    </source>
</evidence>